<name>A0AAE1CS47_9GAST</name>
<dbReference type="AlphaFoldDB" id="A0AAE1CS47"/>
<sequence>MLCFISSIAYQDHGDRLIGAASPVASPPDVTGHTRSGNGLSDQALNVNFLAVCPVYRLDIYWCRSSAATLIFGEISQLTRPHLSCQISQQVTV</sequence>
<comment type="caution">
    <text evidence="1">The sequence shown here is derived from an EMBL/GenBank/DDBJ whole genome shotgun (WGS) entry which is preliminary data.</text>
</comment>
<keyword evidence="2" id="KW-1185">Reference proteome</keyword>
<evidence type="ECO:0000313" key="1">
    <source>
        <dbReference type="EMBL" id="KAK3732104.1"/>
    </source>
</evidence>
<accession>A0AAE1CS47</accession>
<evidence type="ECO:0000313" key="2">
    <source>
        <dbReference type="Proteomes" id="UP001283361"/>
    </source>
</evidence>
<dbReference type="EMBL" id="JAWDGP010006980">
    <property type="protein sequence ID" value="KAK3732104.1"/>
    <property type="molecule type" value="Genomic_DNA"/>
</dbReference>
<dbReference type="Proteomes" id="UP001283361">
    <property type="component" value="Unassembled WGS sequence"/>
</dbReference>
<protein>
    <submittedName>
        <fullName evidence="1">Uncharacterized protein</fullName>
    </submittedName>
</protein>
<organism evidence="1 2">
    <name type="scientific">Elysia crispata</name>
    <name type="common">lettuce slug</name>
    <dbReference type="NCBI Taxonomy" id="231223"/>
    <lineage>
        <taxon>Eukaryota</taxon>
        <taxon>Metazoa</taxon>
        <taxon>Spiralia</taxon>
        <taxon>Lophotrochozoa</taxon>
        <taxon>Mollusca</taxon>
        <taxon>Gastropoda</taxon>
        <taxon>Heterobranchia</taxon>
        <taxon>Euthyneura</taxon>
        <taxon>Panpulmonata</taxon>
        <taxon>Sacoglossa</taxon>
        <taxon>Placobranchoidea</taxon>
        <taxon>Plakobranchidae</taxon>
        <taxon>Elysia</taxon>
    </lineage>
</organism>
<reference evidence="1" key="1">
    <citation type="journal article" date="2023" name="G3 (Bethesda)">
        <title>A reference genome for the long-term kleptoplast-retaining sea slug Elysia crispata morphotype clarki.</title>
        <authorList>
            <person name="Eastman K.E."/>
            <person name="Pendleton A.L."/>
            <person name="Shaikh M.A."/>
            <person name="Suttiyut T."/>
            <person name="Ogas R."/>
            <person name="Tomko P."/>
            <person name="Gavelis G."/>
            <person name="Widhalm J.R."/>
            <person name="Wisecaver J.H."/>
        </authorList>
    </citation>
    <scope>NUCLEOTIDE SEQUENCE</scope>
    <source>
        <strain evidence="1">ECLA1</strain>
    </source>
</reference>
<proteinExistence type="predicted"/>
<gene>
    <name evidence="1" type="ORF">RRG08_026489</name>
</gene>